<protein>
    <submittedName>
        <fullName evidence="1">Uncharacterized protein</fullName>
    </submittedName>
</protein>
<dbReference type="AlphaFoldDB" id="A0A3S5AQY7"/>
<dbReference type="Proteomes" id="UP000784294">
    <property type="component" value="Unassembled WGS sequence"/>
</dbReference>
<dbReference type="EMBL" id="CAAALY010106666">
    <property type="protein sequence ID" value="VEL29838.1"/>
    <property type="molecule type" value="Genomic_DNA"/>
</dbReference>
<reference evidence="1" key="1">
    <citation type="submission" date="2018-11" db="EMBL/GenBank/DDBJ databases">
        <authorList>
            <consortium name="Pathogen Informatics"/>
        </authorList>
    </citation>
    <scope>NUCLEOTIDE SEQUENCE</scope>
</reference>
<accession>A0A3S5AQY7</accession>
<proteinExistence type="predicted"/>
<keyword evidence="2" id="KW-1185">Reference proteome</keyword>
<gene>
    <name evidence="1" type="ORF">PXEA_LOCUS23278</name>
</gene>
<name>A0A3S5AQY7_9PLAT</name>
<comment type="caution">
    <text evidence="1">The sequence shown here is derived from an EMBL/GenBank/DDBJ whole genome shotgun (WGS) entry which is preliminary data.</text>
</comment>
<evidence type="ECO:0000313" key="2">
    <source>
        <dbReference type="Proteomes" id="UP000784294"/>
    </source>
</evidence>
<organism evidence="1 2">
    <name type="scientific">Protopolystoma xenopodis</name>
    <dbReference type="NCBI Taxonomy" id="117903"/>
    <lineage>
        <taxon>Eukaryota</taxon>
        <taxon>Metazoa</taxon>
        <taxon>Spiralia</taxon>
        <taxon>Lophotrochozoa</taxon>
        <taxon>Platyhelminthes</taxon>
        <taxon>Monogenea</taxon>
        <taxon>Polyopisthocotylea</taxon>
        <taxon>Polystomatidea</taxon>
        <taxon>Polystomatidae</taxon>
        <taxon>Protopolystoma</taxon>
    </lineage>
</organism>
<sequence>MILTLHSASNGVLELDRNGHFALRGLSSDSPRPIAPGVTISPGIKTSTKTSSLGIVANRLPIEGRVANNRISAVQGDYANAAPSGLESIDFQESPNLTCTVFPDTAGDAGDSAFGTFGSSEDVLDDDLIDQPRGHPSSLLSSDFEAKQTCVRRTIEKVGLFIGQSRKRDKAFVGSKFADQRDICTNDEVNAALQVEERLIENAQRRPAHARKSRGG</sequence>
<evidence type="ECO:0000313" key="1">
    <source>
        <dbReference type="EMBL" id="VEL29838.1"/>
    </source>
</evidence>